<keyword evidence="3" id="KW-1185">Reference proteome</keyword>
<feature type="transmembrane region" description="Helical" evidence="1">
    <location>
        <begin position="21"/>
        <end position="42"/>
    </location>
</feature>
<keyword evidence="1" id="KW-0472">Membrane</keyword>
<reference evidence="2 3" key="1">
    <citation type="journal article" date="1994" name="Int. J. Syst. Bacteriol.">
        <title>Phylogenetic positions of novel aerobic, bacteriochlorophyll a-containing bacteria and description of Roseococcus thiosulfatophilus gen. nov., sp. nov., Erythromicrobium ramosum gen. nov., sp. nov., and Erythrobacter litoralis sp. nov.</title>
        <authorList>
            <person name="Yurkov V."/>
            <person name="Stackebrandt E."/>
            <person name="Holmes A."/>
            <person name="Fuerst J.A."/>
            <person name="Hugenholtz P."/>
            <person name="Golecki J."/>
            <person name="Gad'on N."/>
            <person name="Gorlenko V.M."/>
            <person name="Kompantseva E.I."/>
            <person name="Drews G."/>
        </authorList>
    </citation>
    <scope>NUCLEOTIDE SEQUENCE [LARGE SCALE GENOMIC DNA]</scope>
    <source>
        <strain evidence="2 3">KR-99</strain>
    </source>
</reference>
<gene>
    <name evidence="2" type="ORF">FG486_08445</name>
</gene>
<proteinExistence type="predicted"/>
<evidence type="ECO:0000256" key="1">
    <source>
        <dbReference type="SAM" id="Phobius"/>
    </source>
</evidence>
<comment type="caution">
    <text evidence="2">The sequence shown here is derived from an EMBL/GenBank/DDBJ whole genome shotgun (WGS) entry which is preliminary data.</text>
</comment>
<keyword evidence="1" id="KW-0812">Transmembrane</keyword>
<sequence length="413" mass="44414">MSLSYARLLARRVYRSLWFTPAAYAVLAVLALLLAPALAVLLPEEFHKLIGLDGVDDLLGVLANTLLAVAIFSLGIMVSSLQAAASAATPRARPLLMQDRTAQNAISVFIGGFIYAIVGTVGLSTSYFGQPARVILFLTTCLVIVSVIYALIRWIARLSRLGDVSEVIDLLEDAANKAFADLAERPLLGGVQSDALPDSGVPLFAERFGFVQAIDDELFATVSEREDVDFHLGVRPGTYVDSSTILLKTSKALDEATARSVRRAFVIAGERTFEADPRYGLIVLSETASKALSPGVNDPGTAIDVLGTSLRVLAGWSTAARATPARVTCPRLHVPAIRIEDLVCDAFRWIARDGAGQLEVQIRLQKALRSLAAHDPVRFGEAARAMSHEAFARAKIGLALPGDVEILERFVLH</sequence>
<keyword evidence="1" id="KW-1133">Transmembrane helix</keyword>
<dbReference type="Pfam" id="PF10011">
    <property type="entry name" value="DUF2254"/>
    <property type="match status" value="1"/>
</dbReference>
<feature type="transmembrane region" description="Helical" evidence="1">
    <location>
        <begin position="62"/>
        <end position="84"/>
    </location>
</feature>
<dbReference type="InterPro" id="IPR018723">
    <property type="entry name" value="DUF2254_membrane"/>
</dbReference>
<organism evidence="2 3">
    <name type="scientific">Sphingomonas ursincola</name>
    <dbReference type="NCBI Taxonomy" id="56361"/>
    <lineage>
        <taxon>Bacteria</taxon>
        <taxon>Pseudomonadati</taxon>
        <taxon>Pseudomonadota</taxon>
        <taxon>Alphaproteobacteria</taxon>
        <taxon>Sphingomonadales</taxon>
        <taxon>Sphingomonadaceae</taxon>
        <taxon>Sphingomonas</taxon>
    </lineage>
</organism>
<feature type="transmembrane region" description="Helical" evidence="1">
    <location>
        <begin position="134"/>
        <end position="152"/>
    </location>
</feature>
<evidence type="ECO:0000313" key="2">
    <source>
        <dbReference type="EMBL" id="MBA1374366.1"/>
    </source>
</evidence>
<dbReference type="RefSeq" id="WP_181267215.1">
    <property type="nucleotide sequence ID" value="NZ_BAAAGB010000001.1"/>
</dbReference>
<dbReference type="AlphaFoldDB" id="A0A7V8RD94"/>
<protein>
    <submittedName>
        <fullName evidence="2">DUF2254 domain-containing protein</fullName>
    </submittedName>
</protein>
<evidence type="ECO:0000313" key="3">
    <source>
        <dbReference type="Proteomes" id="UP000589292"/>
    </source>
</evidence>
<feature type="transmembrane region" description="Helical" evidence="1">
    <location>
        <begin position="105"/>
        <end position="128"/>
    </location>
</feature>
<dbReference type="Proteomes" id="UP000589292">
    <property type="component" value="Unassembled WGS sequence"/>
</dbReference>
<dbReference type="EMBL" id="VDES01000002">
    <property type="protein sequence ID" value="MBA1374366.1"/>
    <property type="molecule type" value="Genomic_DNA"/>
</dbReference>
<accession>A0A7V8RD94</accession>
<name>A0A7V8RD94_9SPHN</name>